<keyword evidence="10" id="KW-1133">Transmembrane helix</keyword>
<dbReference type="PROSITE" id="PS50011">
    <property type="entry name" value="PROTEIN_KINASE_DOM"/>
    <property type="match status" value="1"/>
</dbReference>
<dbReference type="PANTHER" id="PTHR24363">
    <property type="entry name" value="SERINE/THREONINE PROTEIN KINASE"/>
    <property type="match status" value="1"/>
</dbReference>
<feature type="transmembrane region" description="Helical" evidence="10">
    <location>
        <begin position="462"/>
        <end position="491"/>
    </location>
</feature>
<organism evidence="12 13">
    <name type="scientific">Porphyra umbilicalis</name>
    <name type="common">Purple laver</name>
    <name type="synonym">Red alga</name>
    <dbReference type="NCBI Taxonomy" id="2786"/>
    <lineage>
        <taxon>Eukaryota</taxon>
        <taxon>Rhodophyta</taxon>
        <taxon>Bangiophyceae</taxon>
        <taxon>Bangiales</taxon>
        <taxon>Bangiaceae</taxon>
        <taxon>Porphyra</taxon>
    </lineage>
</organism>
<evidence type="ECO:0000259" key="11">
    <source>
        <dbReference type="PROSITE" id="PS50011"/>
    </source>
</evidence>
<evidence type="ECO:0000256" key="5">
    <source>
        <dbReference type="ARBA" id="ARBA00022777"/>
    </source>
</evidence>
<dbReference type="EMBL" id="KV919048">
    <property type="protein sequence ID" value="OSX72627.1"/>
    <property type="molecule type" value="Genomic_DNA"/>
</dbReference>
<evidence type="ECO:0000313" key="12">
    <source>
        <dbReference type="EMBL" id="OSX72627.1"/>
    </source>
</evidence>
<evidence type="ECO:0000256" key="6">
    <source>
        <dbReference type="ARBA" id="ARBA00022840"/>
    </source>
</evidence>
<gene>
    <name evidence="12" type="ORF">BU14_0417s0002</name>
</gene>
<keyword evidence="2" id="KW-0723">Serine/threonine-protein kinase</keyword>
<feature type="compositionally biased region" description="Pro residues" evidence="9">
    <location>
        <begin position="563"/>
        <end position="574"/>
    </location>
</feature>
<accession>A0A1X6NVM0</accession>
<evidence type="ECO:0000256" key="10">
    <source>
        <dbReference type="SAM" id="Phobius"/>
    </source>
</evidence>
<dbReference type="PROSITE" id="PS00108">
    <property type="entry name" value="PROTEIN_KINASE_ST"/>
    <property type="match status" value="1"/>
</dbReference>
<keyword evidence="3" id="KW-0808">Transferase</keyword>
<keyword evidence="6" id="KW-0067">ATP-binding</keyword>
<dbReference type="InterPro" id="IPR008271">
    <property type="entry name" value="Ser/Thr_kinase_AS"/>
</dbReference>
<feature type="compositionally biased region" description="Gly residues" evidence="9">
    <location>
        <begin position="88"/>
        <end position="105"/>
    </location>
</feature>
<dbReference type="SMART" id="SM00220">
    <property type="entry name" value="S_TKc"/>
    <property type="match status" value="1"/>
</dbReference>
<feature type="region of interest" description="Disordered" evidence="9">
    <location>
        <begin position="148"/>
        <end position="176"/>
    </location>
</feature>
<evidence type="ECO:0000256" key="4">
    <source>
        <dbReference type="ARBA" id="ARBA00022741"/>
    </source>
</evidence>
<dbReference type="InterPro" id="IPR000719">
    <property type="entry name" value="Prot_kinase_dom"/>
</dbReference>
<feature type="compositionally biased region" description="Pro residues" evidence="9">
    <location>
        <begin position="156"/>
        <end position="173"/>
    </location>
</feature>
<keyword evidence="10" id="KW-0472">Membrane</keyword>
<comment type="catalytic activity">
    <reaction evidence="8">
        <text>L-seryl-[protein] + ATP = O-phospho-L-seryl-[protein] + ADP + H(+)</text>
        <dbReference type="Rhea" id="RHEA:17989"/>
        <dbReference type="Rhea" id="RHEA-COMP:9863"/>
        <dbReference type="Rhea" id="RHEA-COMP:11604"/>
        <dbReference type="ChEBI" id="CHEBI:15378"/>
        <dbReference type="ChEBI" id="CHEBI:29999"/>
        <dbReference type="ChEBI" id="CHEBI:30616"/>
        <dbReference type="ChEBI" id="CHEBI:83421"/>
        <dbReference type="ChEBI" id="CHEBI:456216"/>
        <dbReference type="EC" id="2.7.11.1"/>
    </reaction>
</comment>
<feature type="region of interest" description="Disordered" evidence="9">
    <location>
        <begin position="563"/>
        <end position="605"/>
    </location>
</feature>
<dbReference type="SUPFAM" id="SSF56112">
    <property type="entry name" value="Protein kinase-like (PK-like)"/>
    <property type="match status" value="1"/>
</dbReference>
<evidence type="ECO:0000313" key="13">
    <source>
        <dbReference type="Proteomes" id="UP000218209"/>
    </source>
</evidence>
<feature type="compositionally biased region" description="Basic and acidic residues" evidence="9">
    <location>
        <begin position="581"/>
        <end position="598"/>
    </location>
</feature>
<dbReference type="InterPro" id="IPR011009">
    <property type="entry name" value="Kinase-like_dom_sf"/>
</dbReference>
<name>A0A1X6NVM0_PORUM</name>
<feature type="domain" description="Protein kinase" evidence="11">
    <location>
        <begin position="122"/>
        <end position="397"/>
    </location>
</feature>
<feature type="region of interest" description="Disordered" evidence="9">
    <location>
        <begin position="14"/>
        <end position="108"/>
    </location>
</feature>
<evidence type="ECO:0000256" key="2">
    <source>
        <dbReference type="ARBA" id="ARBA00022527"/>
    </source>
</evidence>
<keyword evidence="13" id="KW-1185">Reference proteome</keyword>
<dbReference type="GO" id="GO:0005524">
    <property type="term" value="F:ATP binding"/>
    <property type="evidence" value="ECO:0007669"/>
    <property type="project" value="UniProtKB-KW"/>
</dbReference>
<reference evidence="12 13" key="1">
    <citation type="submission" date="2017-03" db="EMBL/GenBank/DDBJ databases">
        <title>WGS assembly of Porphyra umbilicalis.</title>
        <authorList>
            <person name="Brawley S.H."/>
            <person name="Blouin N.A."/>
            <person name="Ficko-Blean E."/>
            <person name="Wheeler G.L."/>
            <person name="Lohr M."/>
            <person name="Goodson H.V."/>
            <person name="Jenkins J.W."/>
            <person name="Blaby-Haas C.E."/>
            <person name="Helliwell K.E."/>
            <person name="Chan C."/>
            <person name="Marriage T."/>
            <person name="Bhattacharya D."/>
            <person name="Klein A.S."/>
            <person name="Badis Y."/>
            <person name="Brodie J."/>
            <person name="Cao Y."/>
            <person name="Collen J."/>
            <person name="Dittami S.M."/>
            <person name="Gachon C.M."/>
            <person name="Green B.R."/>
            <person name="Karpowicz S."/>
            <person name="Kim J.W."/>
            <person name="Kudahl U."/>
            <person name="Lin S."/>
            <person name="Michel G."/>
            <person name="Mittag M."/>
            <person name="Olson B.J."/>
            <person name="Pangilinan J."/>
            <person name="Peng Y."/>
            <person name="Qiu H."/>
            <person name="Shu S."/>
            <person name="Singer J.T."/>
            <person name="Smith A.G."/>
            <person name="Sprecher B.N."/>
            <person name="Wagner V."/>
            <person name="Wang W."/>
            <person name="Wang Z.-Y."/>
            <person name="Yan J."/>
            <person name="Yarish C."/>
            <person name="Zoeuner-Riek S."/>
            <person name="Zhuang Y."/>
            <person name="Zou Y."/>
            <person name="Lindquist E.A."/>
            <person name="Grimwood J."/>
            <person name="Barry K."/>
            <person name="Rokhsar D.S."/>
            <person name="Schmutz J."/>
            <person name="Stiller J.W."/>
            <person name="Grossman A.R."/>
            <person name="Prochnik S.E."/>
        </authorList>
    </citation>
    <scope>NUCLEOTIDE SEQUENCE [LARGE SCALE GENOMIC DNA]</scope>
    <source>
        <strain evidence="12">4086291</strain>
    </source>
</reference>
<dbReference type="PANTHER" id="PTHR24363:SF0">
    <property type="entry name" value="SERINE_THREONINE KINASE LIKE DOMAIN CONTAINING 1"/>
    <property type="match status" value="1"/>
</dbReference>
<keyword evidence="5" id="KW-0418">Kinase</keyword>
<sequence>MAAGVPALVHATFVPLLGPGCPTGTAVSPRSRRARGLAGRARLWPARRPAAATATNRARPPRWLASAAPPAGGGPPQGQPPPTLTLHDGGGGATGGDAPGSGGRDAGLLPDGTVLHGPAGAYAIEGVLGVGGGSVTYAARVVRAGPPDAAAATTGAPPPPPPPQRGPPPPLRPGAPIAVGDAVAVKALPLRRLGGWKSLDLFRREAEVLASVAHPAIPAYIDAWADEPPAGDLTYCLVQSRAPGVSLQALLGRAGRLGAPEVVALLRQLLGVADYLGGLAPPVVHRDVKPENVVVALGAPAAAGSAGATGLSALRGAVDGRSDLYAIGATVLAALVGADPSTLPSKRLRVDVDAAVPPSPSAARRALVAVVQRLVEPAPEDRYPTAAAALAALDGALAAPPPAPPPLVRAGAAATGVAPAAAVPRRPPDTSVVVERDAGSLTLVIPASVSGALVSTASFTAVWGVAIGAFTASAVAAAAPVAALFSVPFWVAGGDMARKTAALLPAKTTLTLRRGGDDGGEGGGDAPGFVLVEEGVGRAGAAGAVRGPLDGLVVEVEAVSGAAPPPLPAAPSPPVVGSAADWRDRDGGDGWGESDARDAGATPAAGGGELVLVEADGTTHVFGAALSEREKAYVAATVESFLAEGR</sequence>
<keyword evidence="10" id="KW-0812">Transmembrane</keyword>
<dbReference type="EC" id="2.7.11.1" evidence="1"/>
<comment type="catalytic activity">
    <reaction evidence="7">
        <text>L-threonyl-[protein] + ATP = O-phospho-L-threonyl-[protein] + ADP + H(+)</text>
        <dbReference type="Rhea" id="RHEA:46608"/>
        <dbReference type="Rhea" id="RHEA-COMP:11060"/>
        <dbReference type="Rhea" id="RHEA-COMP:11605"/>
        <dbReference type="ChEBI" id="CHEBI:15378"/>
        <dbReference type="ChEBI" id="CHEBI:30013"/>
        <dbReference type="ChEBI" id="CHEBI:30616"/>
        <dbReference type="ChEBI" id="CHEBI:61977"/>
        <dbReference type="ChEBI" id="CHEBI:456216"/>
        <dbReference type="EC" id="2.7.11.1"/>
    </reaction>
</comment>
<dbReference type="GO" id="GO:0004674">
    <property type="term" value="F:protein serine/threonine kinase activity"/>
    <property type="evidence" value="ECO:0007669"/>
    <property type="project" value="UniProtKB-KW"/>
</dbReference>
<dbReference type="Proteomes" id="UP000218209">
    <property type="component" value="Unassembled WGS sequence"/>
</dbReference>
<dbReference type="Gene3D" id="1.10.510.10">
    <property type="entry name" value="Transferase(Phosphotransferase) domain 1"/>
    <property type="match status" value="2"/>
</dbReference>
<protein>
    <recommendedName>
        <fullName evidence="1">non-specific serine/threonine protein kinase</fullName>
        <ecNumber evidence="1">2.7.11.1</ecNumber>
    </recommendedName>
</protein>
<keyword evidence="4" id="KW-0547">Nucleotide-binding</keyword>
<evidence type="ECO:0000256" key="7">
    <source>
        <dbReference type="ARBA" id="ARBA00047899"/>
    </source>
</evidence>
<feature type="compositionally biased region" description="Low complexity" evidence="9">
    <location>
        <begin position="36"/>
        <end position="70"/>
    </location>
</feature>
<proteinExistence type="predicted"/>
<dbReference type="AlphaFoldDB" id="A0A1X6NVM0"/>
<dbReference type="Pfam" id="PF00069">
    <property type="entry name" value="Pkinase"/>
    <property type="match status" value="1"/>
</dbReference>
<evidence type="ECO:0000256" key="9">
    <source>
        <dbReference type="SAM" id="MobiDB-lite"/>
    </source>
</evidence>
<dbReference type="OrthoDB" id="75710at2759"/>
<evidence type="ECO:0000256" key="1">
    <source>
        <dbReference type="ARBA" id="ARBA00012513"/>
    </source>
</evidence>
<evidence type="ECO:0000256" key="8">
    <source>
        <dbReference type="ARBA" id="ARBA00048679"/>
    </source>
</evidence>
<evidence type="ECO:0000256" key="3">
    <source>
        <dbReference type="ARBA" id="ARBA00022679"/>
    </source>
</evidence>